<dbReference type="InterPro" id="IPR004875">
    <property type="entry name" value="DDE_SF_endonuclease_dom"/>
</dbReference>
<comment type="caution">
    <text evidence="2">The sequence shown here is derived from an EMBL/GenBank/DDBJ whole genome shotgun (WGS) entry which is preliminary data.</text>
</comment>
<dbReference type="Pfam" id="PF03184">
    <property type="entry name" value="DDE_1"/>
    <property type="match status" value="1"/>
</dbReference>
<dbReference type="OrthoDB" id="4327074at2759"/>
<dbReference type="SUPFAM" id="SSF82708">
    <property type="entry name" value="R3H domain"/>
    <property type="match status" value="1"/>
</dbReference>
<evidence type="ECO:0000313" key="2">
    <source>
        <dbReference type="EMBL" id="CAF1130531.1"/>
    </source>
</evidence>
<dbReference type="InterPro" id="IPR036867">
    <property type="entry name" value="R3H_dom_sf"/>
</dbReference>
<dbReference type="GO" id="GO:0003676">
    <property type="term" value="F:nucleic acid binding"/>
    <property type="evidence" value="ECO:0007669"/>
    <property type="project" value="UniProtKB-UniRule"/>
</dbReference>
<feature type="non-terminal residue" evidence="2">
    <location>
        <position position="1"/>
    </location>
</feature>
<dbReference type="CDD" id="cd02325">
    <property type="entry name" value="R3H"/>
    <property type="match status" value="1"/>
</dbReference>
<name>A0A814RCF0_9BILA</name>
<protein>
    <recommendedName>
        <fullName evidence="1">R3H domain-containing protein</fullName>
    </recommendedName>
</protein>
<dbReference type="Proteomes" id="UP000663879">
    <property type="component" value="Unassembled WGS sequence"/>
</dbReference>
<evidence type="ECO:0000313" key="3">
    <source>
        <dbReference type="Proteomes" id="UP000663879"/>
    </source>
</evidence>
<proteinExistence type="predicted"/>
<keyword evidence="3" id="KW-1185">Reference proteome</keyword>
<dbReference type="PROSITE" id="PS51061">
    <property type="entry name" value="R3H"/>
    <property type="match status" value="1"/>
</dbReference>
<gene>
    <name evidence="2" type="ORF">OXX778_LOCUS22452</name>
</gene>
<dbReference type="AlphaFoldDB" id="A0A814RCF0"/>
<dbReference type="EMBL" id="CAJNOC010009563">
    <property type="protein sequence ID" value="CAF1130531.1"/>
    <property type="molecule type" value="Genomic_DNA"/>
</dbReference>
<organism evidence="2 3">
    <name type="scientific">Brachionus calyciflorus</name>
    <dbReference type="NCBI Taxonomy" id="104777"/>
    <lineage>
        <taxon>Eukaryota</taxon>
        <taxon>Metazoa</taxon>
        <taxon>Spiralia</taxon>
        <taxon>Gnathifera</taxon>
        <taxon>Rotifera</taxon>
        <taxon>Eurotatoria</taxon>
        <taxon>Monogononta</taxon>
        <taxon>Pseudotrocha</taxon>
        <taxon>Ploima</taxon>
        <taxon>Brachionidae</taxon>
        <taxon>Brachionus</taxon>
    </lineage>
</organism>
<dbReference type="InterPro" id="IPR001374">
    <property type="entry name" value="R3H_dom"/>
</dbReference>
<accession>A0A814RCF0</accession>
<feature type="domain" description="R3H" evidence="1">
    <location>
        <begin position="201"/>
        <end position="264"/>
    </location>
</feature>
<dbReference type="Gene3D" id="3.30.1370.50">
    <property type="entry name" value="R3H-like domain"/>
    <property type="match status" value="1"/>
</dbReference>
<evidence type="ECO:0000259" key="1">
    <source>
        <dbReference type="PROSITE" id="PS51061"/>
    </source>
</evidence>
<sequence>QLPCHLTAKVKDVLAQHNIRTVYVPKRFTNLLQPADVSWMRPLKKAYYERWQNWLINEEKSFTVAGNMKSPGYARVISWIIEIWNQLEPKIISDSFDLCGSTSKQLFELYNQLQTFLEKNQVDMIDDFDHSDELYFFYCDEFYKDVFGHDGDEEDYDVSILDDGEFNEFKYDLHEINENQSNLSISYDEHTCLYLSEVCQTDFISYVNTIIKDILDKNLLSFEFRSKLWKDQRKIVHELCEKFKLKHETRGTRFRKLIILSVDCAKI</sequence>
<reference evidence="2" key="1">
    <citation type="submission" date="2021-02" db="EMBL/GenBank/DDBJ databases">
        <authorList>
            <person name="Nowell W R."/>
        </authorList>
    </citation>
    <scope>NUCLEOTIDE SEQUENCE</scope>
    <source>
        <strain evidence="2">Ploen Becks lab</strain>
    </source>
</reference>